<feature type="region of interest" description="Disordered" evidence="1">
    <location>
        <begin position="1"/>
        <end position="57"/>
    </location>
</feature>
<dbReference type="Pfam" id="PF20237">
    <property type="entry name" value="DUF6594"/>
    <property type="match status" value="1"/>
</dbReference>
<accession>A0AAI8VGH8</accession>
<evidence type="ECO:0000259" key="3">
    <source>
        <dbReference type="Pfam" id="PF20237"/>
    </source>
</evidence>
<proteinExistence type="predicted"/>
<keyword evidence="2" id="KW-0812">Transmembrane</keyword>
<dbReference type="AlphaFoldDB" id="A0AAI8VGH8"/>
<evidence type="ECO:0000313" key="4">
    <source>
        <dbReference type="EMBL" id="CAJ2507328.1"/>
    </source>
</evidence>
<dbReference type="EMBL" id="CAUWAG010000010">
    <property type="protein sequence ID" value="CAJ2507328.1"/>
    <property type="molecule type" value="Genomic_DNA"/>
</dbReference>
<dbReference type="Proteomes" id="UP001295740">
    <property type="component" value="Unassembled WGS sequence"/>
</dbReference>
<comment type="caution">
    <text evidence="4">The sequence shown here is derived from an EMBL/GenBank/DDBJ whole genome shotgun (WGS) entry which is preliminary data.</text>
</comment>
<keyword evidence="2" id="KW-1133">Transmembrane helix</keyword>
<keyword evidence="2" id="KW-0472">Membrane</keyword>
<evidence type="ECO:0000313" key="5">
    <source>
        <dbReference type="Proteomes" id="UP001295740"/>
    </source>
</evidence>
<evidence type="ECO:0000256" key="2">
    <source>
        <dbReference type="SAM" id="Phobius"/>
    </source>
</evidence>
<evidence type="ECO:0000256" key="1">
    <source>
        <dbReference type="SAM" id="MobiDB-lite"/>
    </source>
</evidence>
<dbReference type="PANTHER" id="PTHR34502:SF3">
    <property type="entry name" value="DUF6594 DOMAIN-CONTAINING PROTEIN"/>
    <property type="match status" value="1"/>
</dbReference>
<protein>
    <submittedName>
        <fullName evidence="4">Uu.00g085140.m01.CDS01</fullName>
    </submittedName>
</protein>
<dbReference type="PANTHER" id="PTHR34502">
    <property type="entry name" value="DUF6594 DOMAIN-CONTAINING PROTEIN-RELATED"/>
    <property type="match status" value="1"/>
</dbReference>
<keyword evidence="5" id="KW-1185">Reference proteome</keyword>
<organism evidence="4 5">
    <name type="scientific">Anthostomella pinea</name>
    <dbReference type="NCBI Taxonomy" id="933095"/>
    <lineage>
        <taxon>Eukaryota</taxon>
        <taxon>Fungi</taxon>
        <taxon>Dikarya</taxon>
        <taxon>Ascomycota</taxon>
        <taxon>Pezizomycotina</taxon>
        <taxon>Sordariomycetes</taxon>
        <taxon>Xylariomycetidae</taxon>
        <taxon>Xylariales</taxon>
        <taxon>Xylariaceae</taxon>
        <taxon>Anthostomella</taxon>
    </lineage>
</organism>
<dbReference type="InterPro" id="IPR046529">
    <property type="entry name" value="DUF6594"/>
</dbReference>
<sequence length="371" mass="42322">MRASPPPSRPLTFQHHSPLQKTQDSQPLKMDPNIELGVLQGASEPSNDSKGPDSFEIDRLDLANDPEKYTTYHRYPMLANFYSSADNLFIFRGFRYLQARVLLHMQDELRALETQLYHLDERDGKNRPNMLRTREVDDIDYGERKQLIDKIKAKLLEYGEVVDLSHRLSALKKPSSFDVWSLNNFFNNKAPIVRHERYHLNKHDLVKLTATDDQAWFDRFVLKALVRLNNRVLMWIFFSSVILPDHTCAISDTKLARLQDEAQLAGPGETIIYSTKRILIFKMMILIAVMLVLLSGPLYPLYWWSQSNMDGLTMAKIMGLQCCCAMVFGLVLSVCTTAKRHEMLTASASYMALLVVFMGQSRGAPADGGSA</sequence>
<feature type="transmembrane region" description="Helical" evidence="2">
    <location>
        <begin position="317"/>
        <end position="336"/>
    </location>
</feature>
<name>A0AAI8VGH8_9PEZI</name>
<feature type="transmembrane region" description="Helical" evidence="2">
    <location>
        <begin position="283"/>
        <end position="305"/>
    </location>
</feature>
<gene>
    <name evidence="4" type="ORF">KHLLAP_LOCUS7796</name>
</gene>
<feature type="compositionally biased region" description="Polar residues" evidence="1">
    <location>
        <begin position="14"/>
        <end position="26"/>
    </location>
</feature>
<reference evidence="4" key="1">
    <citation type="submission" date="2023-10" db="EMBL/GenBank/DDBJ databases">
        <authorList>
            <person name="Hackl T."/>
        </authorList>
    </citation>
    <scope>NUCLEOTIDE SEQUENCE</scope>
</reference>
<feature type="domain" description="DUF6594" evidence="3">
    <location>
        <begin position="75"/>
        <end position="355"/>
    </location>
</feature>